<feature type="transmembrane region" description="Helical" evidence="6">
    <location>
        <begin position="72"/>
        <end position="94"/>
    </location>
</feature>
<feature type="transmembrane region" description="Helical" evidence="6">
    <location>
        <begin position="207"/>
        <end position="229"/>
    </location>
</feature>
<dbReference type="Gene3D" id="1.20.1740.10">
    <property type="entry name" value="Amino acid/polyamine transporter I"/>
    <property type="match status" value="1"/>
</dbReference>
<protein>
    <recommendedName>
        <fullName evidence="7">Amino acid transporter transmembrane domain-containing protein</fullName>
    </recommendedName>
</protein>
<dbReference type="AlphaFoldDB" id="A0AAN6FU82"/>
<evidence type="ECO:0000313" key="11">
    <source>
        <dbReference type="Proteomes" id="UP001175353"/>
    </source>
</evidence>
<keyword evidence="5 6" id="KW-0472">Membrane</keyword>
<dbReference type="EMBL" id="JASUXU010000011">
    <property type="protein sequence ID" value="KAK0323983.1"/>
    <property type="molecule type" value="Genomic_DNA"/>
</dbReference>
<dbReference type="Proteomes" id="UP001175353">
    <property type="component" value="Unassembled WGS sequence"/>
</dbReference>
<evidence type="ECO:0000256" key="6">
    <source>
        <dbReference type="SAM" id="Phobius"/>
    </source>
</evidence>
<evidence type="ECO:0000256" key="1">
    <source>
        <dbReference type="ARBA" id="ARBA00004141"/>
    </source>
</evidence>
<evidence type="ECO:0000256" key="5">
    <source>
        <dbReference type="ARBA" id="ARBA00023136"/>
    </source>
</evidence>
<comment type="subcellular location">
    <subcellularLocation>
        <location evidence="1">Membrane</location>
        <topology evidence="1">Multi-pass membrane protein</topology>
    </subcellularLocation>
</comment>
<evidence type="ECO:0000313" key="10">
    <source>
        <dbReference type="Proteomes" id="UP001168146"/>
    </source>
</evidence>
<dbReference type="GO" id="GO:0015179">
    <property type="term" value="F:L-amino acid transmembrane transporter activity"/>
    <property type="evidence" value="ECO:0007669"/>
    <property type="project" value="TreeGrafter"/>
</dbReference>
<accession>A0AAN6FU82</accession>
<keyword evidence="3 6" id="KW-0812">Transmembrane</keyword>
<dbReference type="PANTHER" id="PTHR22950:SF479">
    <property type="entry name" value="AMINO ACID TRANSPORTER (EUROFUNG)-RELATED"/>
    <property type="match status" value="1"/>
</dbReference>
<keyword evidence="4 6" id="KW-1133">Transmembrane helix</keyword>
<feature type="transmembrane region" description="Helical" evidence="6">
    <location>
        <begin position="175"/>
        <end position="195"/>
    </location>
</feature>
<sequence length="484" mass="51586">MGGMKAAETTSTVRAVGNSVSTDGGNPEMGLVSVKSADEGGLVADQATVGSDSMDLVGDRVVYNTLGWVKAALIMIAETISLGILSLPAVLAAIGLVPGILFIVVFGLMSTYTGFVVYQFKMKYPGMTSIAHGMELAFGRSGRWVAEITQDLMLVFIMAAHIVIFSVAFNSLTEHAICTTAFMAMGAFVSFLVSLPRTMKGNSYFSMFSCASIATATFVAMIGICISRPGYGQTHAITPSGLTSFTKAAVAVSSIILAYNGHIAYPTIISEMRKPTDFPKALILLETLTISFYILVAVVIYAFAGQHVAAPALGSASPLVRKIAYAFAVPTIIVAGVILALVAAKQFYRYVWEDWKKMPRVMQEKSARATWSWRGILAVVWVLAWVIACVIPFFGLLLGLIGAMFGTWFALGFPAMLWLGMNWAGSLRESYGRTWKKMALAGLNVFIVVVCAAICVLGTYGSIEGIAANSSVGGRKPFSCASNI</sequence>
<name>A0AAN6FU82_9PEZI</name>
<dbReference type="EMBL" id="JAUJLE010000009">
    <property type="protein sequence ID" value="KAK1011646.1"/>
    <property type="molecule type" value="Genomic_DNA"/>
</dbReference>
<feature type="domain" description="Amino acid transporter transmembrane" evidence="7">
    <location>
        <begin position="65"/>
        <end position="460"/>
    </location>
</feature>
<dbReference type="Proteomes" id="UP001168146">
    <property type="component" value="Unassembled WGS sequence"/>
</dbReference>
<feature type="transmembrane region" description="Helical" evidence="6">
    <location>
        <begin position="323"/>
        <end position="348"/>
    </location>
</feature>
<evidence type="ECO:0000313" key="8">
    <source>
        <dbReference type="EMBL" id="KAK0323983.1"/>
    </source>
</evidence>
<evidence type="ECO:0000313" key="9">
    <source>
        <dbReference type="EMBL" id="KAK1011646.1"/>
    </source>
</evidence>
<comment type="similarity">
    <text evidence="2">Belongs to the amino acid/polyamine transporter 2 family.</text>
</comment>
<dbReference type="PANTHER" id="PTHR22950">
    <property type="entry name" value="AMINO ACID TRANSPORTER"/>
    <property type="match status" value="1"/>
</dbReference>
<organism evidence="8 10">
    <name type="scientific">Friedmanniomyces endolithicus</name>
    <dbReference type="NCBI Taxonomy" id="329885"/>
    <lineage>
        <taxon>Eukaryota</taxon>
        <taxon>Fungi</taxon>
        <taxon>Dikarya</taxon>
        <taxon>Ascomycota</taxon>
        <taxon>Pezizomycotina</taxon>
        <taxon>Dothideomycetes</taxon>
        <taxon>Dothideomycetidae</taxon>
        <taxon>Mycosphaerellales</taxon>
        <taxon>Teratosphaeriaceae</taxon>
        <taxon>Friedmanniomyces</taxon>
    </lineage>
</organism>
<feature type="transmembrane region" description="Helical" evidence="6">
    <location>
        <begin position="281"/>
        <end position="303"/>
    </location>
</feature>
<feature type="transmembrane region" description="Helical" evidence="6">
    <location>
        <begin position="249"/>
        <end position="269"/>
    </location>
</feature>
<evidence type="ECO:0000256" key="4">
    <source>
        <dbReference type="ARBA" id="ARBA00022989"/>
    </source>
</evidence>
<evidence type="ECO:0000256" key="2">
    <source>
        <dbReference type="ARBA" id="ARBA00008066"/>
    </source>
</evidence>
<feature type="transmembrane region" description="Helical" evidence="6">
    <location>
        <begin position="400"/>
        <end position="419"/>
    </location>
</feature>
<reference evidence="9" key="2">
    <citation type="submission" date="2023-06" db="EMBL/GenBank/DDBJ databases">
        <title>Black Yeasts Isolated from many extreme environments.</title>
        <authorList>
            <person name="Coleine C."/>
            <person name="Stajich J.E."/>
            <person name="Selbmann L."/>
        </authorList>
    </citation>
    <scope>NUCLEOTIDE SEQUENCE</scope>
    <source>
        <strain evidence="9">CCFEE 5200</strain>
    </source>
</reference>
<feature type="transmembrane region" description="Helical" evidence="6">
    <location>
        <begin position="152"/>
        <end position="169"/>
    </location>
</feature>
<gene>
    <name evidence="8" type="ORF">LTR82_005104</name>
    <name evidence="9" type="ORF">LTR91_002117</name>
</gene>
<comment type="caution">
    <text evidence="8">The sequence shown here is derived from an EMBL/GenBank/DDBJ whole genome shotgun (WGS) entry which is preliminary data.</text>
</comment>
<dbReference type="InterPro" id="IPR013057">
    <property type="entry name" value="AA_transpt_TM"/>
</dbReference>
<feature type="transmembrane region" description="Helical" evidence="6">
    <location>
        <begin position="440"/>
        <end position="463"/>
    </location>
</feature>
<reference evidence="8" key="1">
    <citation type="submission" date="2021-12" db="EMBL/GenBank/DDBJ databases">
        <title>Black yeast isolated from Biological Soil Crust.</title>
        <authorList>
            <person name="Kurbessoian T."/>
        </authorList>
    </citation>
    <scope>NUCLEOTIDE SEQUENCE</scope>
    <source>
        <strain evidence="8">CCFEE 5208</strain>
    </source>
</reference>
<dbReference type="GO" id="GO:0016020">
    <property type="term" value="C:membrane"/>
    <property type="evidence" value="ECO:0007669"/>
    <property type="project" value="UniProtKB-SubCell"/>
</dbReference>
<keyword evidence="11" id="KW-1185">Reference proteome</keyword>
<proteinExistence type="inferred from homology"/>
<feature type="transmembrane region" description="Helical" evidence="6">
    <location>
        <begin position="369"/>
        <end position="394"/>
    </location>
</feature>
<feature type="transmembrane region" description="Helical" evidence="6">
    <location>
        <begin position="100"/>
        <end position="120"/>
    </location>
</feature>
<dbReference type="Pfam" id="PF01490">
    <property type="entry name" value="Aa_trans"/>
    <property type="match status" value="1"/>
</dbReference>
<evidence type="ECO:0000259" key="7">
    <source>
        <dbReference type="Pfam" id="PF01490"/>
    </source>
</evidence>
<evidence type="ECO:0000256" key="3">
    <source>
        <dbReference type="ARBA" id="ARBA00022692"/>
    </source>
</evidence>